<dbReference type="PANTHER" id="PTHR42736:SF1">
    <property type="entry name" value="PROTEIN-GLUTAMINE GAMMA-GLUTAMYLTRANSFERASE"/>
    <property type="match status" value="1"/>
</dbReference>
<gene>
    <name evidence="3" type="ORF">EW093_08750</name>
</gene>
<organism evidence="3 4">
    <name type="scientific">Thiospirochaeta perfilievii</name>
    <dbReference type="NCBI Taxonomy" id="252967"/>
    <lineage>
        <taxon>Bacteria</taxon>
        <taxon>Pseudomonadati</taxon>
        <taxon>Spirochaetota</taxon>
        <taxon>Spirochaetia</taxon>
        <taxon>Spirochaetales</taxon>
        <taxon>Spirochaetaceae</taxon>
        <taxon>Thiospirochaeta</taxon>
    </lineage>
</organism>
<reference evidence="3 4" key="2">
    <citation type="submission" date="2019-09" db="EMBL/GenBank/DDBJ databases">
        <title>Complete Genome Sequence and Methylome Analysis of free living Spirochaetas.</title>
        <authorList>
            <person name="Leshcheva N."/>
            <person name="Mikheeva N."/>
        </authorList>
    </citation>
    <scope>NUCLEOTIDE SEQUENCE [LARGE SCALE GENOMIC DNA]</scope>
    <source>
        <strain evidence="3 4">P</strain>
    </source>
</reference>
<keyword evidence="1" id="KW-0472">Membrane</keyword>
<reference evidence="3 4" key="1">
    <citation type="submission" date="2019-02" db="EMBL/GenBank/DDBJ databases">
        <authorList>
            <person name="Fomenkov A."/>
            <person name="Dubinina G."/>
            <person name="Grabovich M."/>
            <person name="Vincze T."/>
            <person name="Roberts R.J."/>
        </authorList>
    </citation>
    <scope>NUCLEOTIDE SEQUENCE [LARGE SCALE GENOMIC DNA]</scope>
    <source>
        <strain evidence="3 4">P</strain>
    </source>
</reference>
<dbReference type="Pfam" id="PF01841">
    <property type="entry name" value="Transglut_core"/>
    <property type="match status" value="1"/>
</dbReference>
<dbReference type="KEGG" id="sper:EW093_08750"/>
<feature type="transmembrane region" description="Helical" evidence="1">
    <location>
        <begin position="29"/>
        <end position="45"/>
    </location>
</feature>
<evidence type="ECO:0000313" key="3">
    <source>
        <dbReference type="EMBL" id="QEN04789.1"/>
    </source>
</evidence>
<feature type="transmembrane region" description="Helical" evidence="1">
    <location>
        <begin position="137"/>
        <end position="154"/>
    </location>
</feature>
<feature type="transmembrane region" description="Helical" evidence="1">
    <location>
        <begin position="161"/>
        <end position="179"/>
    </location>
</feature>
<dbReference type="Proteomes" id="UP000323824">
    <property type="component" value="Chromosome"/>
</dbReference>
<feature type="transmembrane region" description="Helical" evidence="1">
    <location>
        <begin position="113"/>
        <end position="131"/>
    </location>
</feature>
<feature type="domain" description="Transglutaminase-like" evidence="2">
    <location>
        <begin position="387"/>
        <end position="466"/>
    </location>
</feature>
<sequence length="474" mass="55032">MYRKIILLLISIIIPQILNFYILKQNYDSFLLLFSIVVFTLYNLIQSRKVIFILTILFYLFFIIRLIIIPFSFYIAWFNSDTFVIPNSTITDILKYLLTYIWVYYLGVFTKKITINFILQLLLLILLFTSLIVKYSWIILLIFILLIVIFNLNIVIYKEKYVTIIVSTLLILIISFISYKGSKTEGSIFLNKTSYQVRKVLNKYFPTINLLTTIPGLDNYFSSYSGRPPILGKQPLFTVVGNPGDRYYLRFKIDSNKNSKMDVKHSKSNSGSIKIEVLSDFLPIIPTTLDTTTVNGKIVNNLNNTLEPDKPLLKGEIIYIKRGTPSVVNEIYEAKEFNSSNKINELSNSLKGKNDLETINNIRYYLLENYSYSLETEESINYIEKFILETKKGFCIHFTRSFILLASLNNIISREVSGYVVDIPINDYNTSYQVYGGNKAIVTGEDAHLWPEVYLENRWITFEVTPSVFKEKNL</sequence>
<dbReference type="SMART" id="SM00460">
    <property type="entry name" value="TGc"/>
    <property type="match status" value="1"/>
</dbReference>
<accession>A0A5C1QCV1</accession>
<evidence type="ECO:0000313" key="4">
    <source>
        <dbReference type="Proteomes" id="UP000323824"/>
    </source>
</evidence>
<dbReference type="EMBL" id="CP035807">
    <property type="protein sequence ID" value="QEN04789.1"/>
    <property type="molecule type" value="Genomic_DNA"/>
</dbReference>
<name>A0A5C1QCV1_9SPIO</name>
<evidence type="ECO:0000259" key="2">
    <source>
        <dbReference type="SMART" id="SM00460"/>
    </source>
</evidence>
<keyword evidence="1" id="KW-1133">Transmembrane helix</keyword>
<dbReference type="InterPro" id="IPR052901">
    <property type="entry name" value="Bact_TGase-like"/>
</dbReference>
<dbReference type="PANTHER" id="PTHR42736">
    <property type="entry name" value="PROTEIN-GLUTAMINE GAMMA-GLUTAMYLTRANSFERASE"/>
    <property type="match status" value="1"/>
</dbReference>
<feature type="transmembrane region" description="Helical" evidence="1">
    <location>
        <begin position="83"/>
        <end position="106"/>
    </location>
</feature>
<keyword evidence="4" id="KW-1185">Reference proteome</keyword>
<dbReference type="OrthoDB" id="9787782at2"/>
<dbReference type="InterPro" id="IPR038765">
    <property type="entry name" value="Papain-like_cys_pep_sf"/>
</dbReference>
<evidence type="ECO:0000256" key="1">
    <source>
        <dbReference type="SAM" id="Phobius"/>
    </source>
</evidence>
<dbReference type="InterPro" id="IPR002931">
    <property type="entry name" value="Transglutaminase-like"/>
</dbReference>
<dbReference type="SUPFAM" id="SSF54001">
    <property type="entry name" value="Cysteine proteinases"/>
    <property type="match status" value="1"/>
</dbReference>
<keyword evidence="1" id="KW-0812">Transmembrane</keyword>
<feature type="transmembrane region" description="Helical" evidence="1">
    <location>
        <begin position="5"/>
        <end position="23"/>
    </location>
</feature>
<protein>
    <submittedName>
        <fullName evidence="3">Transglutaminase domain-containing protein</fullName>
    </submittedName>
</protein>
<proteinExistence type="predicted"/>
<dbReference type="AlphaFoldDB" id="A0A5C1QCV1"/>
<dbReference type="RefSeq" id="WP_149568029.1">
    <property type="nucleotide sequence ID" value="NZ_CP035807.1"/>
</dbReference>
<feature type="transmembrane region" description="Helical" evidence="1">
    <location>
        <begin position="52"/>
        <end position="77"/>
    </location>
</feature>
<dbReference type="Gene3D" id="3.10.620.30">
    <property type="match status" value="1"/>
</dbReference>